<dbReference type="GO" id="GO:0000446">
    <property type="term" value="C:nucleoplasmic THO complex"/>
    <property type="evidence" value="ECO:0007669"/>
    <property type="project" value="InterPro"/>
</dbReference>
<dbReference type="Proteomes" id="UP000196158">
    <property type="component" value="Unassembled WGS sequence"/>
</dbReference>
<protein>
    <submittedName>
        <fullName evidence="1">Similar to Saccharomyces cerevisiae YHR167W THP2 Subunit of the THO complex</fullName>
    </submittedName>
</protein>
<accession>A0A1X7R5N4</accession>
<name>A0A1X7R5N4_9SACH</name>
<dbReference type="Pfam" id="PF09432">
    <property type="entry name" value="THP2"/>
    <property type="match status" value="1"/>
</dbReference>
<organism evidence="1 2">
    <name type="scientific">Maudiozyma saulgeensis</name>
    <dbReference type="NCBI Taxonomy" id="1789683"/>
    <lineage>
        <taxon>Eukaryota</taxon>
        <taxon>Fungi</taxon>
        <taxon>Dikarya</taxon>
        <taxon>Ascomycota</taxon>
        <taxon>Saccharomycotina</taxon>
        <taxon>Saccharomycetes</taxon>
        <taxon>Saccharomycetales</taxon>
        <taxon>Saccharomycetaceae</taxon>
        <taxon>Maudiozyma</taxon>
    </lineage>
</organism>
<dbReference type="InterPro" id="IPR018557">
    <property type="entry name" value="THO_cplx_su_Thp2"/>
</dbReference>
<dbReference type="EMBL" id="FXLY01000006">
    <property type="protein sequence ID" value="SMN20750.1"/>
    <property type="molecule type" value="Genomic_DNA"/>
</dbReference>
<gene>
    <name evidence="1" type="ORF">KASA_0M01452G</name>
</gene>
<dbReference type="GO" id="GO:0006406">
    <property type="term" value="P:mRNA export from nucleus"/>
    <property type="evidence" value="ECO:0007669"/>
    <property type="project" value="InterPro"/>
</dbReference>
<keyword evidence="2" id="KW-1185">Reference proteome</keyword>
<sequence length="253" mass="29525">MSDDKENTYFDSLCEVDQVLQSSHEILQDTMTILRKLTDDSASDAALLKSLEELHGTYYKLVDTTADLRYSKLQAREHQISNENKLDIENREYIIGAKSWPDLKQYVTYLENINQDSLEYINLLNRLSVELVKQVDISDPDISEFVFDNWKPPAELQKIIDNYYGDENKNFTSLNGDLQDYFNSIKLSRAKYTLENRYVLQRHLTELNKEANYWRGELDNIELLLFGEGPHSIRKVLQNVEVLKNKLKSENSA</sequence>
<dbReference type="STRING" id="1789683.A0A1X7R5N4"/>
<dbReference type="OrthoDB" id="4035012at2759"/>
<evidence type="ECO:0000313" key="2">
    <source>
        <dbReference type="Proteomes" id="UP000196158"/>
    </source>
</evidence>
<dbReference type="AlphaFoldDB" id="A0A1X7R5N4"/>
<proteinExistence type="predicted"/>
<dbReference type="GO" id="GO:0006368">
    <property type="term" value="P:transcription elongation by RNA polymerase II"/>
    <property type="evidence" value="ECO:0007669"/>
    <property type="project" value="InterPro"/>
</dbReference>
<evidence type="ECO:0000313" key="1">
    <source>
        <dbReference type="EMBL" id="SMN20750.1"/>
    </source>
</evidence>
<reference evidence="1 2" key="1">
    <citation type="submission" date="2017-04" db="EMBL/GenBank/DDBJ databases">
        <authorList>
            <person name="Afonso C.L."/>
            <person name="Miller P.J."/>
            <person name="Scott M.A."/>
            <person name="Spackman E."/>
            <person name="Goraichik I."/>
            <person name="Dimitrov K.M."/>
            <person name="Suarez D.L."/>
            <person name="Swayne D.E."/>
        </authorList>
    </citation>
    <scope>NUCLEOTIDE SEQUENCE [LARGE SCALE GENOMIC DNA]</scope>
</reference>